<accession>A0A9P8AKE4</accession>
<dbReference type="GeneID" id="66100485"/>
<protein>
    <recommendedName>
        <fullName evidence="3">Protein kinase domain-containing protein</fullName>
    </recommendedName>
</protein>
<dbReference type="InterPro" id="IPR011009">
    <property type="entry name" value="Kinase-like_dom_sf"/>
</dbReference>
<dbReference type="OrthoDB" id="3006639at2759"/>
<dbReference type="EMBL" id="MU250615">
    <property type="protein sequence ID" value="KAG7439128.1"/>
    <property type="molecule type" value="Genomic_DNA"/>
</dbReference>
<proteinExistence type="predicted"/>
<organism evidence="1 2">
    <name type="scientific">Guyanagaster necrorhizus</name>
    <dbReference type="NCBI Taxonomy" id="856835"/>
    <lineage>
        <taxon>Eukaryota</taxon>
        <taxon>Fungi</taxon>
        <taxon>Dikarya</taxon>
        <taxon>Basidiomycota</taxon>
        <taxon>Agaricomycotina</taxon>
        <taxon>Agaricomycetes</taxon>
        <taxon>Agaricomycetidae</taxon>
        <taxon>Agaricales</taxon>
        <taxon>Marasmiineae</taxon>
        <taxon>Physalacriaceae</taxon>
        <taxon>Guyanagaster</taxon>
    </lineage>
</organism>
<gene>
    <name evidence="1" type="ORF">BT62DRAFT_1014321</name>
</gene>
<reference evidence="1" key="1">
    <citation type="submission" date="2020-11" db="EMBL/GenBank/DDBJ databases">
        <title>Adaptations for nitrogen fixation in a non-lichenized fungal sporocarp promotes dispersal by wood-feeding termites.</title>
        <authorList>
            <consortium name="DOE Joint Genome Institute"/>
            <person name="Koch R.A."/>
            <person name="Yoon G."/>
            <person name="Arayal U."/>
            <person name="Lail K."/>
            <person name="Amirebrahimi M."/>
            <person name="Labutti K."/>
            <person name="Lipzen A."/>
            <person name="Riley R."/>
            <person name="Barry K."/>
            <person name="Henrissat B."/>
            <person name="Grigoriev I.V."/>
            <person name="Herr J.R."/>
            <person name="Aime M.C."/>
        </authorList>
    </citation>
    <scope>NUCLEOTIDE SEQUENCE</scope>
    <source>
        <strain evidence="1">MCA 3950</strain>
    </source>
</reference>
<dbReference type="Proteomes" id="UP000812287">
    <property type="component" value="Unassembled WGS sequence"/>
</dbReference>
<dbReference type="AlphaFoldDB" id="A0A9P8AKE4"/>
<comment type="caution">
    <text evidence="1">The sequence shown here is derived from an EMBL/GenBank/DDBJ whole genome shotgun (WGS) entry which is preliminary data.</text>
</comment>
<evidence type="ECO:0000313" key="2">
    <source>
        <dbReference type="Proteomes" id="UP000812287"/>
    </source>
</evidence>
<name>A0A9P8AKE4_9AGAR</name>
<dbReference type="RefSeq" id="XP_043032632.1">
    <property type="nucleotide sequence ID" value="XM_043178198.1"/>
</dbReference>
<evidence type="ECO:0000313" key="1">
    <source>
        <dbReference type="EMBL" id="KAG7439128.1"/>
    </source>
</evidence>
<dbReference type="SUPFAM" id="SSF56112">
    <property type="entry name" value="Protein kinase-like (PK-like)"/>
    <property type="match status" value="1"/>
</dbReference>
<sequence length="252" mass="28937">MDEAAPLDGTGVENLVYNVLENVQGLAIPQYYAKHKLAMPHGESTHVILMEYIKGTTLAQLQDKYPSHDTPRYNPLPQKSYSEWLDMAKELYISALRGMSAISERKVIHYDLKQEKYDDRIYNIPEAGRDLIDAHENCYRSVELLTGCCKGLPQFTLETPLQSGTNWWSQVWMTEVQKRGRTVSLGSIVLKIFQPPLLPSSYLDDQRYVTVKCPNPRRLARIENLAYTELESLQGSVIPYYYGLHKASFDHY</sequence>
<evidence type="ECO:0008006" key="3">
    <source>
        <dbReference type="Google" id="ProtNLM"/>
    </source>
</evidence>
<keyword evidence="2" id="KW-1185">Reference proteome</keyword>